<dbReference type="Gene3D" id="2.130.10.10">
    <property type="entry name" value="YVTN repeat-like/Quinoprotein amine dehydrogenase"/>
    <property type="match status" value="3"/>
</dbReference>
<dbReference type="SUPFAM" id="SSF50998">
    <property type="entry name" value="Quinoprotein alcohol dehydrogenase-like"/>
    <property type="match status" value="1"/>
</dbReference>
<dbReference type="Gene3D" id="1.10.10.60">
    <property type="entry name" value="Homeodomain-like"/>
    <property type="match status" value="1"/>
</dbReference>
<keyword evidence="4" id="KW-0472">Membrane</keyword>
<name>A0A7K0FW23_9SPHI</name>
<dbReference type="PANTHER" id="PTHR43280">
    <property type="entry name" value="ARAC-FAMILY TRANSCRIPTIONAL REGULATOR"/>
    <property type="match status" value="1"/>
</dbReference>
<dbReference type="InterPro" id="IPR018060">
    <property type="entry name" value="HTH_AraC"/>
</dbReference>
<evidence type="ECO:0000313" key="7">
    <source>
        <dbReference type="EMBL" id="MRX75793.1"/>
    </source>
</evidence>
<dbReference type="SUPFAM" id="SSF63829">
    <property type="entry name" value="Calcium-dependent phosphotriesterase"/>
    <property type="match status" value="1"/>
</dbReference>
<dbReference type="RefSeq" id="WP_154279948.1">
    <property type="nucleotide sequence ID" value="NZ_JBHUJQ010000001.1"/>
</dbReference>
<dbReference type="InterPro" id="IPR011110">
    <property type="entry name" value="Reg_prop"/>
</dbReference>
<accession>A0A7K0FW23</accession>
<dbReference type="GO" id="GO:0043565">
    <property type="term" value="F:sequence-specific DNA binding"/>
    <property type="evidence" value="ECO:0007669"/>
    <property type="project" value="InterPro"/>
</dbReference>
<keyword evidence="1" id="KW-0805">Transcription regulation</keyword>
<dbReference type="InterPro" id="IPR013783">
    <property type="entry name" value="Ig-like_fold"/>
</dbReference>
<evidence type="ECO:0000256" key="1">
    <source>
        <dbReference type="ARBA" id="ARBA00023015"/>
    </source>
</evidence>
<evidence type="ECO:0000256" key="2">
    <source>
        <dbReference type="ARBA" id="ARBA00023125"/>
    </source>
</evidence>
<dbReference type="InterPro" id="IPR011047">
    <property type="entry name" value="Quinoprotein_ADH-like_sf"/>
</dbReference>
<dbReference type="InterPro" id="IPR011123">
    <property type="entry name" value="Y_Y_Y"/>
</dbReference>
<evidence type="ECO:0000313" key="8">
    <source>
        <dbReference type="Proteomes" id="UP000487757"/>
    </source>
</evidence>
<keyword evidence="4" id="KW-1133">Transmembrane helix</keyword>
<keyword evidence="3" id="KW-0804">Transcription</keyword>
<evidence type="ECO:0000256" key="5">
    <source>
        <dbReference type="SAM" id="SignalP"/>
    </source>
</evidence>
<feature type="chain" id="PRO_5029652020" evidence="5">
    <location>
        <begin position="21"/>
        <end position="862"/>
    </location>
</feature>
<dbReference type="InterPro" id="IPR018062">
    <property type="entry name" value="HTH_AraC-typ_CS"/>
</dbReference>
<dbReference type="AlphaFoldDB" id="A0A7K0FW23"/>
<dbReference type="InterPro" id="IPR015943">
    <property type="entry name" value="WD40/YVTN_repeat-like_dom_sf"/>
</dbReference>
<feature type="transmembrane region" description="Helical" evidence="4">
    <location>
        <begin position="676"/>
        <end position="697"/>
    </location>
</feature>
<evidence type="ECO:0000259" key="6">
    <source>
        <dbReference type="PROSITE" id="PS01124"/>
    </source>
</evidence>
<evidence type="ECO:0000256" key="4">
    <source>
        <dbReference type="SAM" id="Phobius"/>
    </source>
</evidence>
<dbReference type="PROSITE" id="PS01124">
    <property type="entry name" value="HTH_ARAC_FAMILY_2"/>
    <property type="match status" value="1"/>
</dbReference>
<dbReference type="EMBL" id="WKKH01000007">
    <property type="protein sequence ID" value="MRX75793.1"/>
    <property type="molecule type" value="Genomic_DNA"/>
</dbReference>
<keyword evidence="5" id="KW-0732">Signal</keyword>
<gene>
    <name evidence="7" type="ORF">GJU39_06795</name>
</gene>
<protein>
    <submittedName>
        <fullName evidence="7">Helix-turn-helix domain-containing protein</fullName>
    </submittedName>
</protein>
<reference evidence="7 8" key="1">
    <citation type="submission" date="2019-11" db="EMBL/GenBank/DDBJ databases">
        <title>Pedobacter petrophilus genome.</title>
        <authorList>
            <person name="Feldbauer M.J."/>
            <person name="Newman J.D."/>
        </authorList>
    </citation>
    <scope>NUCLEOTIDE SEQUENCE [LARGE SCALE GENOMIC DNA]</scope>
    <source>
        <strain evidence="7 8">LMG 29686</strain>
    </source>
</reference>
<dbReference type="OrthoDB" id="9809670at2"/>
<feature type="signal peptide" evidence="5">
    <location>
        <begin position="1"/>
        <end position="20"/>
    </location>
</feature>
<organism evidence="7 8">
    <name type="scientific">Pedobacter petrophilus</name>
    <dbReference type="NCBI Taxonomy" id="1908241"/>
    <lineage>
        <taxon>Bacteria</taxon>
        <taxon>Pseudomonadati</taxon>
        <taxon>Bacteroidota</taxon>
        <taxon>Sphingobacteriia</taxon>
        <taxon>Sphingobacteriales</taxon>
        <taxon>Sphingobacteriaceae</taxon>
        <taxon>Pedobacter</taxon>
    </lineage>
</organism>
<dbReference type="PANTHER" id="PTHR43280:SF2">
    <property type="entry name" value="HTH-TYPE TRANSCRIPTIONAL REGULATOR EXSA"/>
    <property type="match status" value="1"/>
</dbReference>
<dbReference type="PRINTS" id="PR00032">
    <property type="entry name" value="HTHARAC"/>
</dbReference>
<feature type="domain" description="HTH araC/xylS-type" evidence="6">
    <location>
        <begin position="758"/>
        <end position="857"/>
    </location>
</feature>
<dbReference type="InterPro" id="IPR020449">
    <property type="entry name" value="Tscrpt_reg_AraC-type_HTH"/>
</dbReference>
<dbReference type="Gene3D" id="2.60.40.10">
    <property type="entry name" value="Immunoglobulins"/>
    <property type="match status" value="1"/>
</dbReference>
<sequence length="862" mass="98847">MKQLILAITILFFRISFANAQDFVFSPIDVMQGLSDNQIRYILQLPDGRMVFKTSGNINIYDGARFRYIHQGIQSIYPLGTYKGHYRIYQSDDARLWIKDDHKLMCVDLRTEKYITNLNLYFKKKGFKRSVDDIFLDARQRLWILAANRLSTIDQRISLQIPATEGELQDLTSEKDSLYLFYNTGKVVCYDLKSKKKLYSAAAYPADQQKVFKSTSLVVKAKDGFYQLRNGSMGGCFFFDIQKRGWKKIMETHYALNTLVVDTNGRVAISSAKGIWIIDGYGREQRYFPTLKKADGGTLNTEVSTIFYDKQGGLWLGTLNQGLFYYHQTRYLFTNIGRQYFSTSLTSDVIVQAFAQDDAGYIYIQSQSGIYQYHPAHKNGIKLKPVDFHAIPGVILDQLNQNHSASSFFGDNQTSKLTDIRGWVWTGTYDGLKVFDPVSRKERIFYARDGLSNNFIKAILQDRFHNIWVTTSYGINKVQIDPRNAQIHFTSFRSDAGTLDGEYTNGAAFESTDGTLYFGGINGFSVLNFNSVKPNKQPLKAILINLFLRGEKIETGNKYDKRIILKESTPYTKSIELSYDQNFVSFEFSALNYQNPTQTYYRYQLEGIDRGWKETSSGQENERLTTAGILEASYTNLPPGNYKLRVMASNNRIWDGPVTEIYLSILPPWWKTNTSYIMFTTLGIFIVLTVISIYVKLTTKKLSQNHREQILLLRIRNLVEQQNILQTEKGSDHVQPRPGIILEEDTNYHNKAEAIFLARAMEQVEKNLEVPNYSVVQLSRDLNMDRTGLYRKLITLLDKSPSLFIRNIRLEKAASLLLDGTFSISEITEKVGFSSASYFSKCFQEVYGCKPSEYAEKAKKST</sequence>
<dbReference type="Pfam" id="PF07494">
    <property type="entry name" value="Reg_prop"/>
    <property type="match status" value="2"/>
</dbReference>
<evidence type="ECO:0000256" key="3">
    <source>
        <dbReference type="ARBA" id="ARBA00023163"/>
    </source>
</evidence>
<dbReference type="GO" id="GO:0003700">
    <property type="term" value="F:DNA-binding transcription factor activity"/>
    <property type="evidence" value="ECO:0007669"/>
    <property type="project" value="InterPro"/>
</dbReference>
<keyword evidence="4" id="KW-0812">Transmembrane</keyword>
<proteinExistence type="predicted"/>
<dbReference type="Pfam" id="PF12833">
    <property type="entry name" value="HTH_18"/>
    <property type="match status" value="1"/>
</dbReference>
<dbReference type="InterPro" id="IPR009057">
    <property type="entry name" value="Homeodomain-like_sf"/>
</dbReference>
<keyword evidence="2" id="KW-0238">DNA-binding</keyword>
<comment type="caution">
    <text evidence="7">The sequence shown here is derived from an EMBL/GenBank/DDBJ whole genome shotgun (WGS) entry which is preliminary data.</text>
</comment>
<dbReference type="PROSITE" id="PS00041">
    <property type="entry name" value="HTH_ARAC_FAMILY_1"/>
    <property type="match status" value="1"/>
</dbReference>
<dbReference type="Proteomes" id="UP000487757">
    <property type="component" value="Unassembled WGS sequence"/>
</dbReference>
<dbReference type="SMART" id="SM00342">
    <property type="entry name" value="HTH_ARAC"/>
    <property type="match status" value="1"/>
</dbReference>
<keyword evidence="8" id="KW-1185">Reference proteome</keyword>
<dbReference type="SUPFAM" id="SSF46689">
    <property type="entry name" value="Homeodomain-like"/>
    <property type="match status" value="1"/>
</dbReference>
<dbReference type="Pfam" id="PF07495">
    <property type="entry name" value="Y_Y_Y"/>
    <property type="match status" value="1"/>
</dbReference>